<accession>A0A7Y9URD3</accession>
<dbReference type="EMBL" id="JACCAC010000001">
    <property type="protein sequence ID" value="NYG54269.1"/>
    <property type="molecule type" value="Genomic_DNA"/>
</dbReference>
<evidence type="ECO:0000313" key="4">
    <source>
        <dbReference type="Proteomes" id="UP000544110"/>
    </source>
</evidence>
<dbReference type="PANTHER" id="PTHR38133:SF1">
    <property type="entry name" value="SLR1429 PROTEIN"/>
    <property type="match status" value="1"/>
</dbReference>
<evidence type="ECO:0000313" key="3">
    <source>
        <dbReference type="EMBL" id="NYG54269.1"/>
    </source>
</evidence>
<proteinExistence type="predicted"/>
<keyword evidence="1" id="KW-0863">Zinc-finger</keyword>
<dbReference type="InterPro" id="IPR007527">
    <property type="entry name" value="Znf_SWIM"/>
</dbReference>
<organism evidence="3 4">
    <name type="scientific">Nocardioides perillae</name>
    <dbReference type="NCBI Taxonomy" id="1119534"/>
    <lineage>
        <taxon>Bacteria</taxon>
        <taxon>Bacillati</taxon>
        <taxon>Actinomycetota</taxon>
        <taxon>Actinomycetes</taxon>
        <taxon>Propionibacteriales</taxon>
        <taxon>Nocardioidaceae</taxon>
        <taxon>Nocardioides</taxon>
    </lineage>
</organism>
<evidence type="ECO:0000259" key="2">
    <source>
        <dbReference type="PROSITE" id="PS50966"/>
    </source>
</evidence>
<gene>
    <name evidence="3" type="ORF">BJ989_000573</name>
</gene>
<dbReference type="RefSeq" id="WP_179516924.1">
    <property type="nucleotide sequence ID" value="NZ_JACCAC010000001.1"/>
</dbReference>
<sequence length="243" mass="25170">MSTVSHPRLEPRRGATVRSWWGKAWQRAVEEAAYAEADLRRGRAHARAGEVGSVTVGAGTFLAAVLHGDDAWAVSGAVPVLDETARAALVEVVRAESGRVPALLGGELPIDLVEQAEEAGVELLPYGGELTTTCTCDGWPDPCRHALAVLTVLGWLLDVDPLVLLALRGLPRDELLVAVHAAGRGVAPGADDRADDGWDAGGVGGVGAEPDGDADVEVALDAALRAARVLAVLDEGGDPTHLL</sequence>
<dbReference type="Pfam" id="PF04434">
    <property type="entry name" value="SWIM"/>
    <property type="match status" value="1"/>
</dbReference>
<dbReference type="PROSITE" id="PS50966">
    <property type="entry name" value="ZF_SWIM"/>
    <property type="match status" value="1"/>
</dbReference>
<dbReference type="AlphaFoldDB" id="A0A7Y9URD3"/>
<name>A0A7Y9URD3_9ACTN</name>
<protein>
    <submittedName>
        <fullName evidence="3">Putative Zn finger protein</fullName>
    </submittedName>
</protein>
<dbReference type="Proteomes" id="UP000544110">
    <property type="component" value="Unassembled WGS sequence"/>
</dbReference>
<dbReference type="GO" id="GO:0008270">
    <property type="term" value="F:zinc ion binding"/>
    <property type="evidence" value="ECO:0007669"/>
    <property type="project" value="UniProtKB-KW"/>
</dbReference>
<keyword evidence="4" id="KW-1185">Reference proteome</keyword>
<dbReference type="PANTHER" id="PTHR38133">
    <property type="entry name" value="SLR1429 PROTEIN"/>
    <property type="match status" value="1"/>
</dbReference>
<evidence type="ECO:0000256" key="1">
    <source>
        <dbReference type="PROSITE-ProRule" id="PRU00325"/>
    </source>
</evidence>
<feature type="domain" description="SWIM-type" evidence="2">
    <location>
        <begin position="119"/>
        <end position="154"/>
    </location>
</feature>
<comment type="caution">
    <text evidence="3">The sequence shown here is derived from an EMBL/GenBank/DDBJ whole genome shotgun (WGS) entry which is preliminary data.</text>
</comment>
<keyword evidence="1" id="KW-0862">Zinc</keyword>
<reference evidence="3 4" key="1">
    <citation type="submission" date="2020-07" db="EMBL/GenBank/DDBJ databases">
        <title>Sequencing the genomes of 1000 actinobacteria strains.</title>
        <authorList>
            <person name="Klenk H.-P."/>
        </authorList>
    </citation>
    <scope>NUCLEOTIDE SEQUENCE [LARGE SCALE GENOMIC DNA]</scope>
    <source>
        <strain evidence="3 4">DSM 24552</strain>
    </source>
</reference>
<keyword evidence="1" id="KW-0479">Metal-binding</keyword>